<evidence type="ECO:0000313" key="9">
    <source>
        <dbReference type="Proteomes" id="UP001472866"/>
    </source>
</evidence>
<evidence type="ECO:0000256" key="2">
    <source>
        <dbReference type="ARBA" id="ARBA00010313"/>
    </source>
</evidence>
<dbReference type="Pfam" id="PF17098">
    <property type="entry name" value="Wtap"/>
    <property type="match status" value="1"/>
</dbReference>
<evidence type="ECO:0000313" key="8">
    <source>
        <dbReference type="EMBL" id="WZN60418.1"/>
    </source>
</evidence>
<reference evidence="8 9" key="1">
    <citation type="submission" date="2024-03" db="EMBL/GenBank/DDBJ databases">
        <title>Complete genome sequence of the green alga Chloropicon roscoffensis RCC1871.</title>
        <authorList>
            <person name="Lemieux C."/>
            <person name="Pombert J.-F."/>
            <person name="Otis C."/>
            <person name="Turmel M."/>
        </authorList>
    </citation>
    <scope>NUCLEOTIDE SEQUENCE [LARGE SCALE GENOMIC DNA]</scope>
    <source>
        <strain evidence="8 9">RCC1871</strain>
    </source>
</reference>
<evidence type="ECO:0000256" key="3">
    <source>
        <dbReference type="ARBA" id="ARBA00022664"/>
    </source>
</evidence>
<evidence type="ECO:0000256" key="7">
    <source>
        <dbReference type="SAM" id="MobiDB-lite"/>
    </source>
</evidence>
<feature type="compositionally biased region" description="Polar residues" evidence="7">
    <location>
        <begin position="33"/>
        <end position="50"/>
    </location>
</feature>
<evidence type="ECO:0000256" key="4">
    <source>
        <dbReference type="ARBA" id="ARBA00023187"/>
    </source>
</evidence>
<organism evidence="8 9">
    <name type="scientific">Chloropicon roscoffensis</name>
    <dbReference type="NCBI Taxonomy" id="1461544"/>
    <lineage>
        <taxon>Eukaryota</taxon>
        <taxon>Viridiplantae</taxon>
        <taxon>Chlorophyta</taxon>
        <taxon>Chloropicophyceae</taxon>
        <taxon>Chloropicales</taxon>
        <taxon>Chloropicaceae</taxon>
        <taxon>Chloropicon</taxon>
    </lineage>
</organism>
<dbReference type="GO" id="GO:0006397">
    <property type="term" value="P:mRNA processing"/>
    <property type="evidence" value="ECO:0007669"/>
    <property type="project" value="UniProtKB-KW"/>
</dbReference>
<keyword evidence="6" id="KW-0175">Coiled coil</keyword>
<dbReference type="EMBL" id="CP151503">
    <property type="protein sequence ID" value="WZN60418.1"/>
    <property type="molecule type" value="Genomic_DNA"/>
</dbReference>
<keyword evidence="9" id="KW-1185">Reference proteome</keyword>
<evidence type="ECO:0000256" key="5">
    <source>
        <dbReference type="ARBA" id="ARBA00023242"/>
    </source>
</evidence>
<keyword evidence="5" id="KW-0539">Nucleus</keyword>
<protein>
    <submittedName>
        <fullName evidence="8">Uncharacterized protein</fullName>
    </submittedName>
</protein>
<dbReference type="GO" id="GO:0016556">
    <property type="term" value="P:mRNA modification"/>
    <property type="evidence" value="ECO:0007669"/>
    <property type="project" value="InterPro"/>
</dbReference>
<accession>A0AAX4P3F5</accession>
<dbReference type="InterPro" id="IPR033757">
    <property type="entry name" value="WTAP"/>
</dbReference>
<dbReference type="GO" id="GO:0008380">
    <property type="term" value="P:RNA splicing"/>
    <property type="evidence" value="ECO:0007669"/>
    <property type="project" value="UniProtKB-KW"/>
</dbReference>
<keyword evidence="4" id="KW-0508">mRNA splicing</keyword>
<evidence type="ECO:0000256" key="6">
    <source>
        <dbReference type="SAM" id="Coils"/>
    </source>
</evidence>
<feature type="region of interest" description="Disordered" evidence="7">
    <location>
        <begin position="1"/>
        <end position="50"/>
    </location>
</feature>
<feature type="compositionally biased region" description="Basic and acidic residues" evidence="7">
    <location>
        <begin position="1"/>
        <end position="28"/>
    </location>
</feature>
<dbReference type="Gene3D" id="1.10.287.1490">
    <property type="match status" value="1"/>
</dbReference>
<dbReference type="Proteomes" id="UP001472866">
    <property type="component" value="Chromosome 03"/>
</dbReference>
<comment type="subcellular location">
    <subcellularLocation>
        <location evidence="1">Nucleus</location>
    </subcellularLocation>
</comment>
<keyword evidence="3" id="KW-0507">mRNA processing</keyword>
<proteinExistence type="inferred from homology"/>
<evidence type="ECO:0000256" key="1">
    <source>
        <dbReference type="ARBA" id="ARBA00004123"/>
    </source>
</evidence>
<name>A0AAX4P3F5_9CHLO</name>
<dbReference type="GO" id="GO:0000381">
    <property type="term" value="P:regulation of alternative mRNA splicing, via spliceosome"/>
    <property type="evidence" value="ECO:0007669"/>
    <property type="project" value="InterPro"/>
</dbReference>
<dbReference type="AlphaFoldDB" id="A0AAX4P3F5"/>
<dbReference type="GO" id="GO:0005634">
    <property type="term" value="C:nucleus"/>
    <property type="evidence" value="ECO:0007669"/>
    <property type="project" value="UniProtKB-SubCell"/>
</dbReference>
<feature type="coiled-coil region" evidence="6">
    <location>
        <begin position="155"/>
        <end position="234"/>
    </location>
</feature>
<comment type="similarity">
    <text evidence="2">Belongs to the fl(2)d family.</text>
</comment>
<sequence length="264" mass="29387">MAGTRKRSEVEELAKDGEASHEAEEPAAKKRANASSSGIVAQEDQAQNTTEMLSEIASLKKTLGDWKSIFAQELGIAADEEHEDEDEGDARVLASFRTKLGAIRAENVALTASLLESQRNLDEARKEAAYAAACNSEPSRKVGRLLMDPGLARQFRHMESEVDQCREMMKEMQDQLVAVTYSPDAFERKEQVDRLHALRKENEALKSQQSGTTANELRNKCETLRKQVAEISSQHKSLQEYTKTLDRDYNELVAKTKQASAAAK</sequence>
<gene>
    <name evidence="8" type="ORF">HKI87_03g19470</name>
</gene>